<evidence type="ECO:0000313" key="9">
    <source>
        <dbReference type="Proteomes" id="UP000193900"/>
    </source>
</evidence>
<evidence type="ECO:0000256" key="4">
    <source>
        <dbReference type="ARBA" id="ARBA00022801"/>
    </source>
</evidence>
<dbReference type="GO" id="GO:0016787">
    <property type="term" value="F:hydrolase activity"/>
    <property type="evidence" value="ECO:0007669"/>
    <property type="project" value="UniProtKB-KW"/>
</dbReference>
<feature type="domain" description="Endoribonuclease YicC-like C-terminal" evidence="7">
    <location>
        <begin position="181"/>
        <end position="296"/>
    </location>
</feature>
<feature type="domain" description="Endoribonuclease YicC-like N-terminal" evidence="6">
    <location>
        <begin position="3"/>
        <end position="159"/>
    </location>
</feature>
<organism evidence="8 9">
    <name type="scientific">Roseisalinus antarcticus</name>
    <dbReference type="NCBI Taxonomy" id="254357"/>
    <lineage>
        <taxon>Bacteria</taxon>
        <taxon>Pseudomonadati</taxon>
        <taxon>Pseudomonadota</taxon>
        <taxon>Alphaproteobacteria</taxon>
        <taxon>Rhodobacterales</taxon>
        <taxon>Roseobacteraceae</taxon>
        <taxon>Roseisalinus</taxon>
    </lineage>
</organism>
<dbReference type="NCBIfam" id="TIGR00255">
    <property type="entry name" value="YicC/YloC family endoribonuclease"/>
    <property type="match status" value="1"/>
</dbReference>
<accession>A0A1Y5REE0</accession>
<dbReference type="AlphaFoldDB" id="A0A1Y5REE0"/>
<evidence type="ECO:0008006" key="10">
    <source>
        <dbReference type="Google" id="ProtNLM"/>
    </source>
</evidence>
<comment type="cofactor">
    <cofactor evidence="1">
        <name>a divalent metal cation</name>
        <dbReference type="ChEBI" id="CHEBI:60240"/>
    </cofactor>
</comment>
<dbReference type="PANTHER" id="PTHR30636">
    <property type="entry name" value="UPF0701 PROTEIN YICC"/>
    <property type="match status" value="1"/>
</dbReference>
<evidence type="ECO:0000259" key="6">
    <source>
        <dbReference type="Pfam" id="PF03755"/>
    </source>
</evidence>
<dbReference type="GO" id="GO:0004521">
    <property type="term" value="F:RNA endonuclease activity"/>
    <property type="evidence" value="ECO:0007669"/>
    <property type="project" value="InterPro"/>
</dbReference>
<dbReference type="Proteomes" id="UP000193900">
    <property type="component" value="Unassembled WGS sequence"/>
</dbReference>
<dbReference type="InterPro" id="IPR013551">
    <property type="entry name" value="YicC-like_C"/>
</dbReference>
<name>A0A1Y5REE0_9RHOB</name>
<evidence type="ECO:0000256" key="3">
    <source>
        <dbReference type="ARBA" id="ARBA00022759"/>
    </source>
</evidence>
<dbReference type="InterPro" id="IPR005229">
    <property type="entry name" value="YicC/YloC-like"/>
</dbReference>
<comment type="similarity">
    <text evidence="5">Belongs to the YicC/YloC family.</text>
</comment>
<dbReference type="Pfam" id="PF08340">
    <property type="entry name" value="YicC-like_C"/>
    <property type="match status" value="1"/>
</dbReference>
<evidence type="ECO:0000256" key="1">
    <source>
        <dbReference type="ARBA" id="ARBA00001968"/>
    </source>
</evidence>
<dbReference type="PANTHER" id="PTHR30636:SF3">
    <property type="entry name" value="UPF0701 PROTEIN YICC"/>
    <property type="match status" value="1"/>
</dbReference>
<evidence type="ECO:0000256" key="5">
    <source>
        <dbReference type="ARBA" id="ARBA00035648"/>
    </source>
</evidence>
<gene>
    <name evidence="8" type="ORF">ROA7023_00015</name>
</gene>
<keyword evidence="2" id="KW-0540">Nuclease</keyword>
<keyword evidence="4" id="KW-0378">Hydrolase</keyword>
<sequence length="296" mass="32011">MTRSMTAFASRSGSVGTTAWAWEVRGVNARGLDLRLRLPDGVPGLEALVRPRLTARLGRGSITLSLRLDRQQGGPELVLDPVQLDRVLDTLARIEARALESGLTLAQPNAADVMSVRGVVATAVDDAVDKGLTDALMADLEALIDAFDAMRRGEGAALQGLISGQLDTIVALLDEADTVVEARRDETRASMATALRRVFEDVPEADEPRLMQELALIAVKQDVTEEIDRLRTHVDAARALLAEDAPAGRRLDFLAQEFNRESNTLCSKAQNKALTGVGLALKAAIEQMREQIQNVE</sequence>
<reference evidence="8 9" key="1">
    <citation type="submission" date="2017-03" db="EMBL/GenBank/DDBJ databases">
        <authorList>
            <person name="Afonso C.L."/>
            <person name="Miller P.J."/>
            <person name="Scott M.A."/>
            <person name="Spackman E."/>
            <person name="Goraichik I."/>
            <person name="Dimitrov K.M."/>
            <person name="Suarez D.L."/>
            <person name="Swayne D.E."/>
        </authorList>
    </citation>
    <scope>NUCLEOTIDE SEQUENCE [LARGE SCALE GENOMIC DNA]</scope>
    <source>
        <strain evidence="8 9">CECT 7023</strain>
    </source>
</reference>
<evidence type="ECO:0000259" key="7">
    <source>
        <dbReference type="Pfam" id="PF08340"/>
    </source>
</evidence>
<evidence type="ECO:0000313" key="8">
    <source>
        <dbReference type="EMBL" id="SLN12959.1"/>
    </source>
</evidence>
<evidence type="ECO:0000256" key="2">
    <source>
        <dbReference type="ARBA" id="ARBA00022722"/>
    </source>
</evidence>
<dbReference type="Pfam" id="PF03755">
    <property type="entry name" value="YicC-like_N"/>
    <property type="match status" value="1"/>
</dbReference>
<keyword evidence="3" id="KW-0255">Endonuclease</keyword>
<keyword evidence="9" id="KW-1185">Reference proteome</keyword>
<dbReference type="InterPro" id="IPR013527">
    <property type="entry name" value="YicC-like_N"/>
</dbReference>
<protein>
    <recommendedName>
        <fullName evidence="10">YicC-like family, N-terminal region</fullName>
    </recommendedName>
</protein>
<dbReference type="EMBL" id="FWFZ01000001">
    <property type="protein sequence ID" value="SLN12959.1"/>
    <property type="molecule type" value="Genomic_DNA"/>
</dbReference>
<proteinExistence type="inferred from homology"/>